<dbReference type="EMBL" id="QSQU01000014">
    <property type="protein sequence ID" value="RGK62337.1"/>
    <property type="molecule type" value="Genomic_DNA"/>
</dbReference>
<dbReference type="InterPro" id="IPR049046">
    <property type="entry name" value="Beta-AFase-like_GH127_middle"/>
</dbReference>
<dbReference type="InterPro" id="IPR012878">
    <property type="entry name" value="Beta-AFase-like_GH127_cat"/>
</dbReference>
<evidence type="ECO:0000313" key="4">
    <source>
        <dbReference type="EMBL" id="MCA4523652.1"/>
    </source>
</evidence>
<keyword evidence="1" id="KW-0732">Signal</keyword>
<reference evidence="4" key="2">
    <citation type="submission" date="2023-08" db="EMBL/GenBank/DDBJ databases">
        <title>Mucin Metabolism Genes Underlie the Key Renovations of Bacteroides xylanisolvens Genomes in Captive Great Apes.</title>
        <authorList>
            <person name="Nishida A.H."/>
        </authorList>
    </citation>
    <scope>NUCLEOTIDE SEQUENCE</scope>
    <source>
        <strain evidence="5">P13.H9</strain>
        <strain evidence="4">P19.10B</strain>
    </source>
</reference>
<gene>
    <name evidence="6" type="ORF">DXD03_11080</name>
    <name evidence="5" type="ORF">LD004_10790</name>
    <name evidence="4" type="ORF">LDZ35_10570</name>
</gene>
<dbReference type="AlphaFoldDB" id="A0A3E4NEW9"/>
<dbReference type="Proteomes" id="UP001197958">
    <property type="component" value="Unassembled WGS sequence"/>
</dbReference>
<dbReference type="EMBL" id="JAIWWW010000024">
    <property type="protein sequence ID" value="MCA4523652.1"/>
    <property type="molecule type" value="Genomic_DNA"/>
</dbReference>
<protein>
    <submittedName>
        <fullName evidence="6">Glycoside hydrolase family 127 protein</fullName>
    </submittedName>
</protein>
<dbReference type="PANTHER" id="PTHR31151:SF0">
    <property type="entry name" value="PROLINE-TRNA LIGASE (DUF1680)"/>
    <property type="match status" value="1"/>
</dbReference>
<sequence length="642" mass="73507">MIMNQKSLVAIALLAVSAISSAQSVYPGQHQGKMKKETVAPVRVESFDLKDVCLLPSRFRDNMLRDSAWMTSIDVSRLLHSFRTNAGVFAGREGGYMTVKKLGGWESLDCELRGHTTGHLLSAYALMYAATGSEIFKLKGDSLVNGLTEVQNALKGGYLSAFPEELINRNIRGKSVWAPWYTLHKLYSGLIDQYLYADNQQALKTVTKMGDWAYNKLKPLSEETRKLMIRNEFGGVNESFYNLYAITGDERYRWLAEYFYHNDVIDPLKELRDDLGTKHTNTFIPKVIAEARNYELTENETSKKLSEFFWHTMIDHHTFAPGCSSDKEHFFDPKNFSKHLTGYTGETCCTYNMLKLSRHLFCWTGDSSIADYYERALYNHILGQQDPETGMVTYFLPLLSGSHKLYSTKENSFWCCVGSGFENHAKYGEAIYYHNNQGIYVNLFIPSQVTWKEKGVTLLQETEFPKEETTLLTIRAEKPVRTTVYLRYPSWSKKAEVLVNGKKVAVKQKPGSYIAITRDWKDNDRISATYPMQIELEATPDNPNKVALLYGPLVLAGERGTEGMQAPAPFSNPALYNDYYTYNFHVPADLRTSLKVDMKHPERTLQRTGKDLKFTTEQGDVIRPLYDLHHQRYVVYWDLQSK</sequence>
<name>A0A3E4NEW9_9BACE</name>
<comment type="caution">
    <text evidence="6">The sequence shown here is derived from an EMBL/GenBank/DDBJ whole genome shotgun (WGS) entry which is preliminary data.</text>
</comment>
<evidence type="ECO:0000313" key="5">
    <source>
        <dbReference type="EMBL" id="MCA4704105.1"/>
    </source>
</evidence>
<dbReference type="GO" id="GO:0005975">
    <property type="term" value="P:carbohydrate metabolic process"/>
    <property type="evidence" value="ECO:0007669"/>
    <property type="project" value="InterPro"/>
</dbReference>
<dbReference type="EMBL" id="JAIWYE010000020">
    <property type="protein sequence ID" value="MCA4704105.1"/>
    <property type="molecule type" value="Genomic_DNA"/>
</dbReference>
<feature type="domain" description="Non-reducing end beta-L-arabinofuranosidase-like GH127 middle" evidence="3">
    <location>
        <begin position="438"/>
        <end position="532"/>
    </location>
</feature>
<dbReference type="SUPFAM" id="SSF48208">
    <property type="entry name" value="Six-hairpin glycosidases"/>
    <property type="match status" value="1"/>
</dbReference>
<dbReference type="Proteomes" id="UP001198461">
    <property type="component" value="Unassembled WGS sequence"/>
</dbReference>
<evidence type="ECO:0000259" key="3">
    <source>
        <dbReference type="Pfam" id="PF20736"/>
    </source>
</evidence>
<evidence type="ECO:0000313" key="7">
    <source>
        <dbReference type="Proteomes" id="UP000261210"/>
    </source>
</evidence>
<proteinExistence type="predicted"/>
<feature type="chain" id="PRO_5042708987" evidence="1">
    <location>
        <begin position="23"/>
        <end position="642"/>
    </location>
</feature>
<dbReference type="GO" id="GO:0016787">
    <property type="term" value="F:hydrolase activity"/>
    <property type="evidence" value="ECO:0007669"/>
    <property type="project" value="UniProtKB-KW"/>
</dbReference>
<accession>A0A3E4NEW9</accession>
<dbReference type="PANTHER" id="PTHR31151">
    <property type="entry name" value="PROLINE-TRNA LIGASE (DUF1680)"/>
    <property type="match status" value="1"/>
</dbReference>
<dbReference type="Proteomes" id="UP000261210">
    <property type="component" value="Unassembled WGS sequence"/>
</dbReference>
<feature type="signal peptide" evidence="1">
    <location>
        <begin position="1"/>
        <end position="22"/>
    </location>
</feature>
<evidence type="ECO:0000259" key="2">
    <source>
        <dbReference type="Pfam" id="PF07944"/>
    </source>
</evidence>
<keyword evidence="6" id="KW-0378">Hydrolase</keyword>
<organism evidence="6 7">
    <name type="scientific">Bacteroides xylanisolvens</name>
    <dbReference type="NCBI Taxonomy" id="371601"/>
    <lineage>
        <taxon>Bacteria</taxon>
        <taxon>Pseudomonadati</taxon>
        <taxon>Bacteroidota</taxon>
        <taxon>Bacteroidia</taxon>
        <taxon>Bacteroidales</taxon>
        <taxon>Bacteroidaceae</taxon>
        <taxon>Bacteroides</taxon>
    </lineage>
</organism>
<dbReference type="Pfam" id="PF20736">
    <property type="entry name" value="Glyco_hydro127M"/>
    <property type="match status" value="1"/>
</dbReference>
<dbReference type="Pfam" id="PF07944">
    <property type="entry name" value="Beta-AFase-like_GH127_cat"/>
    <property type="match status" value="1"/>
</dbReference>
<dbReference type="RefSeq" id="WP_008021634.1">
    <property type="nucleotide sequence ID" value="NZ_AP031409.1"/>
</dbReference>
<evidence type="ECO:0000256" key="1">
    <source>
        <dbReference type="SAM" id="SignalP"/>
    </source>
</evidence>
<reference evidence="6 7" key="1">
    <citation type="submission" date="2018-08" db="EMBL/GenBank/DDBJ databases">
        <title>A genome reference for cultivated species of the human gut microbiota.</title>
        <authorList>
            <person name="Zou Y."/>
            <person name="Xue W."/>
            <person name="Luo G."/>
        </authorList>
    </citation>
    <scope>NUCLEOTIDE SEQUENCE [LARGE SCALE GENOMIC DNA]</scope>
    <source>
        <strain evidence="6 7">TF10-34</strain>
    </source>
</reference>
<evidence type="ECO:0000313" key="6">
    <source>
        <dbReference type="EMBL" id="RGK62337.1"/>
    </source>
</evidence>
<dbReference type="InterPro" id="IPR008928">
    <property type="entry name" value="6-hairpin_glycosidase_sf"/>
</dbReference>
<feature type="domain" description="Non-reducing end beta-L-arabinofuranosidase-like GH127 catalytic" evidence="2">
    <location>
        <begin position="51"/>
        <end position="429"/>
    </location>
</feature>